<protein>
    <submittedName>
        <fullName evidence="1">Uncharacterized protein</fullName>
    </submittedName>
</protein>
<evidence type="ECO:0000313" key="2">
    <source>
        <dbReference type="EMBL" id="QHQ39234.1"/>
    </source>
</evidence>
<organism evidence="1 4">
    <name type="scientific">Microbulbifer hydrolyticus</name>
    <dbReference type="NCBI Taxonomy" id="48074"/>
    <lineage>
        <taxon>Bacteria</taxon>
        <taxon>Pseudomonadati</taxon>
        <taxon>Pseudomonadota</taxon>
        <taxon>Gammaproteobacteria</taxon>
        <taxon>Cellvibrionales</taxon>
        <taxon>Microbulbiferaceae</taxon>
        <taxon>Microbulbifer</taxon>
    </lineage>
</organism>
<reference evidence="2 3" key="1">
    <citation type="submission" date="2020-01" db="EMBL/GenBank/DDBJ databases">
        <title>The possibility of degradation of plastic by Microbulbifer hydrolyticus IRE-31.</title>
        <authorList>
            <person name="Liu L."/>
        </authorList>
    </citation>
    <scope>NUCLEOTIDE SEQUENCE [LARGE SCALE GENOMIC DNA]</scope>
    <source>
        <strain evidence="2 3">IRE-31</strain>
    </source>
</reference>
<gene>
    <name evidence="2" type="ORF">GTQ55_09710</name>
    <name evidence="1" type="ORF">HNQ53_000452</name>
</gene>
<dbReference type="RefSeq" id="WP_161858556.1">
    <property type="nucleotide sequence ID" value="NZ_CP047491.1"/>
</dbReference>
<dbReference type="EMBL" id="CP047491">
    <property type="protein sequence ID" value="QHQ39234.1"/>
    <property type="molecule type" value="Genomic_DNA"/>
</dbReference>
<dbReference type="Proteomes" id="UP000563601">
    <property type="component" value="Unassembled WGS sequence"/>
</dbReference>
<reference evidence="1 4" key="2">
    <citation type="submission" date="2020-08" db="EMBL/GenBank/DDBJ databases">
        <title>Genomic Encyclopedia of Type Strains, Phase IV (KMG-IV): sequencing the most valuable type-strain genomes for metagenomic binning, comparative biology and taxonomic classification.</title>
        <authorList>
            <person name="Goeker M."/>
        </authorList>
    </citation>
    <scope>NUCLEOTIDE SEQUENCE [LARGE SCALE GENOMIC DNA]</scope>
    <source>
        <strain evidence="1 4">DSM 11525</strain>
    </source>
</reference>
<name>A0A6P1T8V2_9GAMM</name>
<proteinExistence type="predicted"/>
<dbReference type="OrthoDB" id="6308559at2"/>
<evidence type="ECO:0000313" key="3">
    <source>
        <dbReference type="Proteomes" id="UP000464675"/>
    </source>
</evidence>
<evidence type="ECO:0000313" key="4">
    <source>
        <dbReference type="Proteomes" id="UP000563601"/>
    </source>
</evidence>
<sequence length="163" mass="19301">MRKLKNLSKNEQAEILEVFPGVLNVICDIEPYSYNQTSVSIFDHWLSEEEAIKLLVNVPSEEQHRRDDAFKRFNYFLVESTECYKFTLKGMRKERIQLKRFTSKESALDCINPDTWPFFWVIIPEYKVVYGQGYDDTAYFWHISDTIPKPLEALVNKRGLHVL</sequence>
<dbReference type="AlphaFoldDB" id="A0A6P1T8V2"/>
<dbReference type="Proteomes" id="UP000464675">
    <property type="component" value="Chromosome"/>
</dbReference>
<keyword evidence="3" id="KW-1185">Reference proteome</keyword>
<evidence type="ECO:0000313" key="1">
    <source>
        <dbReference type="EMBL" id="MBB5210264.1"/>
    </source>
</evidence>
<dbReference type="EMBL" id="JACHHR010000001">
    <property type="protein sequence ID" value="MBB5210264.1"/>
    <property type="molecule type" value="Genomic_DNA"/>
</dbReference>
<accession>A0A6P1T8V2</accession>